<protein>
    <submittedName>
        <fullName evidence="2">DUF2063 domain-containing protein</fullName>
    </submittedName>
</protein>
<gene>
    <name evidence="2" type="ORF">CDO81_24100</name>
</gene>
<dbReference type="InterPro" id="IPR018640">
    <property type="entry name" value="DUF2063"/>
</dbReference>
<evidence type="ECO:0000259" key="1">
    <source>
        <dbReference type="Pfam" id="PF09836"/>
    </source>
</evidence>
<dbReference type="Proteomes" id="UP000197446">
    <property type="component" value="Unassembled WGS sequence"/>
</dbReference>
<dbReference type="EMBL" id="NISI01000014">
    <property type="protein sequence ID" value="OWR00815.1"/>
    <property type="molecule type" value="Genomic_DNA"/>
</dbReference>
<feature type="domain" description="Putative DNA-binding" evidence="1">
    <location>
        <begin position="12"/>
        <end position="99"/>
    </location>
</feature>
<dbReference type="Pfam" id="PF09836">
    <property type="entry name" value="DUF2063"/>
    <property type="match status" value="1"/>
</dbReference>
<dbReference type="OrthoDB" id="4146344at2"/>
<dbReference type="RefSeq" id="WP_088485800.1">
    <property type="nucleotide sequence ID" value="NZ_SGUE01000014.1"/>
</dbReference>
<reference evidence="2 3" key="1">
    <citation type="journal article" date="2007" name="Int. J. Syst. Evol. Microbiol.">
        <title>Description of Pelomonas aquatica sp. nov. and Pelomonas puraquae sp. nov., isolated from industrial and haemodialysis water.</title>
        <authorList>
            <person name="Gomila M."/>
            <person name="Bowien B."/>
            <person name="Falsen E."/>
            <person name="Moore E.R."/>
            <person name="Lalucat J."/>
        </authorList>
    </citation>
    <scope>NUCLEOTIDE SEQUENCE [LARGE SCALE GENOMIC DNA]</scope>
    <source>
        <strain evidence="2 3">CCUG 52769</strain>
    </source>
</reference>
<dbReference type="InterPro" id="IPR044922">
    <property type="entry name" value="DUF2063_N_sf"/>
</dbReference>
<keyword evidence="3" id="KW-1185">Reference proteome</keyword>
<organism evidence="2 3">
    <name type="scientific">Roseateles puraquae</name>
    <dbReference type="NCBI Taxonomy" id="431059"/>
    <lineage>
        <taxon>Bacteria</taxon>
        <taxon>Pseudomonadati</taxon>
        <taxon>Pseudomonadota</taxon>
        <taxon>Betaproteobacteria</taxon>
        <taxon>Burkholderiales</taxon>
        <taxon>Sphaerotilaceae</taxon>
        <taxon>Roseateles</taxon>
    </lineage>
</organism>
<evidence type="ECO:0000313" key="2">
    <source>
        <dbReference type="EMBL" id="OWR00815.1"/>
    </source>
</evidence>
<comment type="caution">
    <text evidence="2">The sequence shown here is derived from an EMBL/GenBank/DDBJ whole genome shotgun (WGS) entry which is preliminary data.</text>
</comment>
<accession>A0A254N5C7</accession>
<dbReference type="Gene3D" id="1.10.150.690">
    <property type="entry name" value="DUF2063"/>
    <property type="match status" value="1"/>
</dbReference>
<sequence length="258" mass="27314">MTGMLEAVPARLAPALLDPGHSTPTGLRTWNESDPARRLAVHRNNVLSSLIDALADTFPVALQLVGEEFFRAMGAAFVRAAPPRMPVLAQYGGEFPGFVAAFPPAMQVPYLADVARLEWLRVLAYHSADADPVGPEALQALSGSGASLDEIYLSLHPSVQVFCAPFAAVSIWAAHQGQLRLEDIDVNVGEDAVVLRQALDVLVLPTDSASTQFVQAVAAASSIAVALEAAKTEATDFNLVAFLATLFSRGAVTALELR</sequence>
<proteinExistence type="predicted"/>
<dbReference type="AlphaFoldDB" id="A0A254N5C7"/>
<evidence type="ECO:0000313" key="3">
    <source>
        <dbReference type="Proteomes" id="UP000197446"/>
    </source>
</evidence>
<name>A0A254N5C7_9BURK</name>